<name>A0AAV8XCS0_9CUCU</name>
<evidence type="ECO:0000313" key="1">
    <source>
        <dbReference type="EMBL" id="KAJ8935820.1"/>
    </source>
</evidence>
<reference evidence="1" key="1">
    <citation type="journal article" date="2023" name="Insect Mol. Biol.">
        <title>Genome sequencing provides insights into the evolution of gene families encoding plant cell wall-degrading enzymes in longhorned beetles.</title>
        <authorList>
            <person name="Shin N.R."/>
            <person name="Okamura Y."/>
            <person name="Kirsch R."/>
            <person name="Pauchet Y."/>
        </authorList>
    </citation>
    <scope>NUCLEOTIDE SEQUENCE</scope>
    <source>
        <strain evidence="1">RBIC_L_NR</strain>
    </source>
</reference>
<dbReference type="Proteomes" id="UP001162156">
    <property type="component" value="Unassembled WGS sequence"/>
</dbReference>
<accession>A0AAV8XCS0</accession>
<organism evidence="1 2">
    <name type="scientific">Rhamnusium bicolor</name>
    <dbReference type="NCBI Taxonomy" id="1586634"/>
    <lineage>
        <taxon>Eukaryota</taxon>
        <taxon>Metazoa</taxon>
        <taxon>Ecdysozoa</taxon>
        <taxon>Arthropoda</taxon>
        <taxon>Hexapoda</taxon>
        <taxon>Insecta</taxon>
        <taxon>Pterygota</taxon>
        <taxon>Neoptera</taxon>
        <taxon>Endopterygota</taxon>
        <taxon>Coleoptera</taxon>
        <taxon>Polyphaga</taxon>
        <taxon>Cucujiformia</taxon>
        <taxon>Chrysomeloidea</taxon>
        <taxon>Cerambycidae</taxon>
        <taxon>Lepturinae</taxon>
        <taxon>Rhagiini</taxon>
        <taxon>Rhamnusium</taxon>
    </lineage>
</organism>
<dbReference type="AlphaFoldDB" id="A0AAV8XCS0"/>
<comment type="caution">
    <text evidence="1">The sequence shown here is derived from an EMBL/GenBank/DDBJ whole genome shotgun (WGS) entry which is preliminary data.</text>
</comment>
<gene>
    <name evidence="1" type="ORF">NQ314_012630</name>
</gene>
<evidence type="ECO:0000313" key="2">
    <source>
        <dbReference type="Proteomes" id="UP001162156"/>
    </source>
</evidence>
<dbReference type="EMBL" id="JANEYF010003515">
    <property type="protein sequence ID" value="KAJ8935820.1"/>
    <property type="molecule type" value="Genomic_DNA"/>
</dbReference>
<proteinExistence type="predicted"/>
<keyword evidence="2" id="KW-1185">Reference proteome</keyword>
<protein>
    <submittedName>
        <fullName evidence="1">Uncharacterized protein</fullName>
    </submittedName>
</protein>
<sequence>MSINVFTIDKKEVLPLSLSKNTFNPRINLLMLPCNYYDSDSDNDNDLEEMDLGMYDNDNERLYHFALIKDLSRLINKQVGNVKNKK</sequence>